<dbReference type="EMBL" id="JACXVP010000007">
    <property type="protein sequence ID" value="KAG5594538.1"/>
    <property type="molecule type" value="Genomic_DNA"/>
</dbReference>
<proteinExistence type="predicted"/>
<sequence>MPKALGRETLYLHSSLFAITMEYLSTSLNTLKDNKHSSNHSRCVKLGVSARCDLKSITTLIECFQSFSEAFRSEANMGKCSIYFGGVSSTEEDLNNSMDSFSRENCGKDARYLSHARRLQLIQTVLFGIRSYYSQLFLIPTKVLNLIDSYSGSFRWSGTNTIIKKTLIAWERICAPKSIKSVYVIWIERNKRILEDSTTSEILSLYC</sequence>
<evidence type="ECO:0000313" key="2">
    <source>
        <dbReference type="Proteomes" id="UP000824120"/>
    </source>
</evidence>
<dbReference type="PANTHER" id="PTHR33116">
    <property type="entry name" value="REVERSE TRANSCRIPTASE ZINC-BINDING DOMAIN-CONTAINING PROTEIN-RELATED-RELATED"/>
    <property type="match status" value="1"/>
</dbReference>
<evidence type="ECO:0000313" key="1">
    <source>
        <dbReference type="EMBL" id="KAG5594538.1"/>
    </source>
</evidence>
<protein>
    <recommendedName>
        <fullName evidence="3">Reverse transcriptase</fullName>
    </recommendedName>
</protein>
<organism evidence="1 2">
    <name type="scientific">Solanum commersonii</name>
    <name type="common">Commerson's wild potato</name>
    <name type="synonym">Commerson's nightshade</name>
    <dbReference type="NCBI Taxonomy" id="4109"/>
    <lineage>
        <taxon>Eukaryota</taxon>
        <taxon>Viridiplantae</taxon>
        <taxon>Streptophyta</taxon>
        <taxon>Embryophyta</taxon>
        <taxon>Tracheophyta</taxon>
        <taxon>Spermatophyta</taxon>
        <taxon>Magnoliopsida</taxon>
        <taxon>eudicotyledons</taxon>
        <taxon>Gunneridae</taxon>
        <taxon>Pentapetalae</taxon>
        <taxon>asterids</taxon>
        <taxon>lamiids</taxon>
        <taxon>Solanales</taxon>
        <taxon>Solanaceae</taxon>
        <taxon>Solanoideae</taxon>
        <taxon>Solaneae</taxon>
        <taxon>Solanum</taxon>
    </lineage>
</organism>
<gene>
    <name evidence="1" type="ORF">H5410_035770</name>
</gene>
<dbReference type="OrthoDB" id="1938625at2759"/>
<name>A0A9J5Y3K1_SOLCO</name>
<comment type="caution">
    <text evidence="1">The sequence shown here is derived from an EMBL/GenBank/DDBJ whole genome shotgun (WGS) entry which is preliminary data.</text>
</comment>
<evidence type="ECO:0008006" key="3">
    <source>
        <dbReference type="Google" id="ProtNLM"/>
    </source>
</evidence>
<dbReference type="AlphaFoldDB" id="A0A9J5Y3K1"/>
<dbReference type="Proteomes" id="UP000824120">
    <property type="component" value="Chromosome 7"/>
</dbReference>
<keyword evidence="2" id="KW-1185">Reference proteome</keyword>
<accession>A0A9J5Y3K1</accession>
<reference evidence="1 2" key="1">
    <citation type="submission" date="2020-09" db="EMBL/GenBank/DDBJ databases">
        <title>De no assembly of potato wild relative species, Solanum commersonii.</title>
        <authorList>
            <person name="Cho K."/>
        </authorList>
    </citation>
    <scope>NUCLEOTIDE SEQUENCE [LARGE SCALE GENOMIC DNA]</scope>
    <source>
        <strain evidence="1">LZ3.2</strain>
        <tissue evidence="1">Leaf</tissue>
    </source>
</reference>
<dbReference type="PANTHER" id="PTHR33116:SF66">
    <property type="entry name" value="REVERSE TRANSCRIPTASE ZINC-BINDING DOMAIN-CONTAINING PROTEIN"/>
    <property type="match status" value="1"/>
</dbReference>